<name>A0A0A1W6P8_9SPHN</name>
<dbReference type="InterPro" id="IPR021255">
    <property type="entry name" value="DUF2807"/>
</dbReference>
<keyword evidence="1" id="KW-0732">Signal</keyword>
<dbReference type="eggNOG" id="ENOG5033A7H">
    <property type="taxonomic scope" value="Bacteria"/>
</dbReference>
<protein>
    <recommendedName>
        <fullName evidence="2">Putative auto-transporter adhesin head GIN domain-containing protein</fullName>
    </recommendedName>
</protein>
<gene>
    <name evidence="3" type="ORF">SP5_043_00550</name>
</gene>
<dbReference type="Pfam" id="PF10988">
    <property type="entry name" value="DUF2807"/>
    <property type="match status" value="1"/>
</dbReference>
<proteinExistence type="predicted"/>
<comment type="caution">
    <text evidence="3">The sequence shown here is derived from an EMBL/GenBank/DDBJ whole genome shotgun (WGS) entry which is preliminary data.</text>
</comment>
<dbReference type="AlphaFoldDB" id="A0A0A1W6P8"/>
<evidence type="ECO:0000259" key="2">
    <source>
        <dbReference type="Pfam" id="PF10988"/>
    </source>
</evidence>
<reference evidence="3 4" key="1">
    <citation type="submission" date="2014-11" db="EMBL/GenBank/DDBJ databases">
        <title>Whole genome shotgun sequence of Sphingomonas parapaucimobilis NBRC 15100.</title>
        <authorList>
            <person name="Katano-Makiyama Y."/>
            <person name="Hosoyama A."/>
            <person name="Hashimoto M."/>
            <person name="Hosoyama Y."/>
            <person name="Noguchi M."/>
            <person name="Numata M."/>
            <person name="Tsuchikane K."/>
            <person name="Hirakata S."/>
            <person name="Uohara A."/>
            <person name="Shimodaira J."/>
            <person name="Ohji S."/>
            <person name="Ichikawa N."/>
            <person name="Kimura A."/>
            <person name="Yamazoe A."/>
            <person name="Fujita N."/>
        </authorList>
    </citation>
    <scope>NUCLEOTIDE SEQUENCE [LARGE SCALE GENOMIC DNA]</scope>
    <source>
        <strain evidence="3 4">NBRC 15100</strain>
    </source>
</reference>
<dbReference type="Gene3D" id="2.160.20.120">
    <property type="match status" value="1"/>
</dbReference>
<evidence type="ECO:0000256" key="1">
    <source>
        <dbReference type="SAM" id="SignalP"/>
    </source>
</evidence>
<dbReference type="Proteomes" id="UP000032305">
    <property type="component" value="Unassembled WGS sequence"/>
</dbReference>
<evidence type="ECO:0000313" key="3">
    <source>
        <dbReference type="EMBL" id="GAM01018.1"/>
    </source>
</evidence>
<organism evidence="3 4">
    <name type="scientific">Sphingomonas parapaucimobilis NBRC 15100</name>
    <dbReference type="NCBI Taxonomy" id="1219049"/>
    <lineage>
        <taxon>Bacteria</taxon>
        <taxon>Pseudomonadati</taxon>
        <taxon>Pseudomonadota</taxon>
        <taxon>Alphaproteobacteria</taxon>
        <taxon>Sphingomonadales</taxon>
        <taxon>Sphingomonadaceae</taxon>
        <taxon>Sphingomonas</taxon>
    </lineage>
</organism>
<dbReference type="EMBL" id="BBPI01000043">
    <property type="protein sequence ID" value="GAM01018.1"/>
    <property type="molecule type" value="Genomic_DNA"/>
</dbReference>
<keyword evidence="4" id="KW-1185">Reference proteome</keyword>
<sequence length="233" mass="22908">MSIRTAFALLASALVVATPALAAERRVDLSSFDKLRVEGPFRVIMTTGPSPRGALSGDGAALRQVEAQVMGSTLVVRRAGGGAGGGAGGDDAPVTLTLAAPPLSGVTVIGGAQVTVQAMKGSALNVSVTGTGEVRVGRADGDQLAATLFGPARLTIEGGRVGKARLAANGPASIAAEALKAGDLTVTLDGPGEIAARARYMATVANGGLGRVTVAGTPKCRVTGGGPVRCGVK</sequence>
<feature type="chain" id="PRO_5001993447" description="Putative auto-transporter adhesin head GIN domain-containing protein" evidence="1">
    <location>
        <begin position="23"/>
        <end position="233"/>
    </location>
</feature>
<evidence type="ECO:0000313" key="4">
    <source>
        <dbReference type="Proteomes" id="UP000032305"/>
    </source>
</evidence>
<accession>A0A0A1W6P8</accession>
<feature type="domain" description="Putative auto-transporter adhesin head GIN" evidence="2">
    <location>
        <begin position="32"/>
        <end position="218"/>
    </location>
</feature>
<feature type="signal peptide" evidence="1">
    <location>
        <begin position="1"/>
        <end position="22"/>
    </location>
</feature>
<dbReference type="RefSeq" id="WP_042487095.1">
    <property type="nucleotide sequence ID" value="NZ_BBPI01000043.1"/>
</dbReference>